<feature type="compositionally biased region" description="Basic residues" evidence="3">
    <location>
        <begin position="674"/>
        <end position="687"/>
    </location>
</feature>
<evidence type="ECO:0000256" key="2">
    <source>
        <dbReference type="ARBA" id="ARBA00022737"/>
    </source>
</evidence>
<organism evidence="4 5">
    <name type="scientific">Oikopleura dioica</name>
    <name type="common">Tunicate</name>
    <dbReference type="NCBI Taxonomy" id="34765"/>
    <lineage>
        <taxon>Eukaryota</taxon>
        <taxon>Metazoa</taxon>
        <taxon>Chordata</taxon>
        <taxon>Tunicata</taxon>
        <taxon>Appendicularia</taxon>
        <taxon>Copelata</taxon>
        <taxon>Oikopleuridae</taxon>
        <taxon>Oikopleura</taxon>
    </lineage>
</organism>
<proteinExistence type="predicted"/>
<dbReference type="PANTHER" id="PTHR15261:SF4">
    <property type="entry name" value="THROMBOSPONDIN-TYPE LAMININ G DOMAIN AND EAR REPEAT-CONTAINING PROTEIN"/>
    <property type="match status" value="1"/>
</dbReference>
<dbReference type="Proteomes" id="UP001158576">
    <property type="component" value="Chromosome 1"/>
</dbReference>
<protein>
    <submittedName>
        <fullName evidence="4">Oidioi.mRNA.OKI2018_I69.chr1.g1707.t1.cds</fullName>
    </submittedName>
</protein>
<name>A0ABN7SU04_OIKDI</name>
<dbReference type="EMBL" id="OU015566">
    <property type="protein sequence ID" value="CAG5104958.1"/>
    <property type="molecule type" value="Genomic_DNA"/>
</dbReference>
<evidence type="ECO:0000313" key="5">
    <source>
        <dbReference type="Proteomes" id="UP001158576"/>
    </source>
</evidence>
<dbReference type="Pfam" id="PF03736">
    <property type="entry name" value="EPTP"/>
    <property type="match status" value="1"/>
</dbReference>
<evidence type="ECO:0000256" key="1">
    <source>
        <dbReference type="ARBA" id="ARBA00022729"/>
    </source>
</evidence>
<evidence type="ECO:0000256" key="3">
    <source>
        <dbReference type="SAM" id="MobiDB-lite"/>
    </source>
</evidence>
<dbReference type="InterPro" id="IPR009039">
    <property type="entry name" value="EAR"/>
</dbReference>
<feature type="compositionally biased region" description="Basic and acidic residues" evidence="3">
    <location>
        <begin position="430"/>
        <end position="443"/>
    </location>
</feature>
<sequence>MLYRWNNKKRHFRPVQGFTSHGAASAEYFSYLNQHYLIIANYEDPKRNAHSRYVSSQLFWYDFGIEQFVTKDHIDVRGVLKWSTFIVQKSLYLVGARHKETSIDEFGKMRYTTTSPMFKFDPRTAKFELLENISIPSHGATDILFARIRGRNLLLVGNFGGDLTPTRVGEDVKNVKNQVQSEIYEFHEHNESLSLLQTIETNGLRNWQNFQIGGDYFILAGNSLRPETFHQDNPTSILYKWSGEELFKLSHNIPTRQGEVSDWKYVEIEGKRLLVGANSRHSQDSGFYSFRAVSLFQVCLKLQLRKQHLQLLAKSVNPDCTADDKVKLLDELKKFKSVETFVVEQDCVTHLEYFLLFTQFSETRIGIDYYGFLDHVRLNVESRGTTTLKFENLKAESVDKDEESFISKYTKLTLESFPSSTREALDGEIPDPRERSKARMSGETESKVEYVSRTKIELPKFEKSGLSVSRWINNCLFLLDIEGIYDDKRRIRAILQAVPESKLGTITSLIPYDYLLNDVVEIIESELEISKERARKLLKACQYDEKLDKTLVGFANRILDLASIIYKGRHRDIIKAFANSEFLEKLPSPIKYCEYWNLNEDPEGRDILQNAKIADRILIKMRNKQESNCNVTFADEKADAEPAVSLEDKVNEIAKSLNALQTNDRRGRQPYRGPHQRNRSYSNGRHRGTVVTRTDTVVEAGTTVFTVEARTAVTIVEAETADINAGVRIVSTNDEAKNVVSKILARKDDSCPEEEATPRMVNDDKGRSMESALVVADMVT</sequence>
<dbReference type="PROSITE" id="PS50912">
    <property type="entry name" value="EAR"/>
    <property type="match status" value="2"/>
</dbReference>
<gene>
    <name evidence="4" type="ORF">OKIOD_LOCUS10472</name>
</gene>
<dbReference type="PANTHER" id="PTHR15261">
    <property type="entry name" value="THROMBOSPONDIN-TYPE LAMININ G DOMAIN AND EAR REPEAT-CONTAINING"/>
    <property type="match status" value="1"/>
</dbReference>
<accession>A0ABN7SU04</accession>
<evidence type="ECO:0000313" key="4">
    <source>
        <dbReference type="EMBL" id="CAG5104958.1"/>
    </source>
</evidence>
<dbReference type="InterPro" id="IPR005492">
    <property type="entry name" value="EPTP"/>
</dbReference>
<keyword evidence="2" id="KW-0677">Repeat</keyword>
<keyword evidence="5" id="KW-1185">Reference proteome</keyword>
<feature type="region of interest" description="Disordered" evidence="3">
    <location>
        <begin position="422"/>
        <end position="443"/>
    </location>
</feature>
<feature type="region of interest" description="Disordered" evidence="3">
    <location>
        <begin position="662"/>
        <end position="687"/>
    </location>
</feature>
<reference evidence="4 5" key="1">
    <citation type="submission" date="2021-04" db="EMBL/GenBank/DDBJ databases">
        <authorList>
            <person name="Bliznina A."/>
        </authorList>
    </citation>
    <scope>NUCLEOTIDE SEQUENCE [LARGE SCALE GENOMIC DNA]</scope>
</reference>
<keyword evidence="1" id="KW-0732">Signal</keyword>